<dbReference type="InterPro" id="IPR013320">
    <property type="entry name" value="ConA-like_dom_sf"/>
</dbReference>
<sequence length="600" mass="66723">MAFLRSLGLTLLLFLSTSGVLAQLDSSSDESLGAPSGPSVTSRNTTYYNPILPGFYPDPSCIFLPSYENTFFCVSSSFNAIPGIPIHASKDLRNWKLVGHVLNRKEQLPRLAETNRSTSGIWAPTLRYHEKSKTFYVITTLVNDHLPQSDSSRWDNILFQSKDLYNPTAWSKATHFTFEGYDPDLYFEGGKTYLTAAHAWQVDPGIYQTQIDLDTGKIGEWKLIWEGTGGMAPEGPHIYKKDGWYYLLAAEGGTGLQHMVTIARSRNVDGPFENNPTNPVLTNANTTSYFQTIGHADLFQDGSGNWWSVALSTRAGPQYLNFPMVRETVLTPVTWKKGEWPVFSKIEGKMSGWAMPREDRSIRGAGQFVDDGDDIYESFFDSNGNLPAHFTYWRYPIPDYFTRGPRNILRLRPSSNNLTALNGNYAGPAGIALVSRRQSHTLFTYSVDVEWEASKQEEEIGVSAFLTQNHHIDLGVVMLPDSGGKLVPHFRYRGASYIPMPEPIVTPVPAEWNLSSDDSKAKLKLRLEIKASNMTHYAFSAGPVGAESLTKTIAVISNEGVSWGFTGVLLGVYSTSNGGEGNAEAYVSRWGYLPQGQYRD</sequence>
<proteinExistence type="inferred from homology"/>
<keyword evidence="10" id="KW-1185">Reference proteome</keyword>
<protein>
    <recommendedName>
        <fullName evidence="8">Beta-xylosidase C-terminal Concanavalin A-like domain-containing protein</fullName>
    </recommendedName>
</protein>
<dbReference type="Proteomes" id="UP000290288">
    <property type="component" value="Unassembled WGS sequence"/>
</dbReference>
<dbReference type="InterPro" id="IPR051795">
    <property type="entry name" value="Glycosyl_Hydrlase_43"/>
</dbReference>
<comment type="similarity">
    <text evidence="1 6">Belongs to the glycosyl hydrolase 43 family.</text>
</comment>
<evidence type="ECO:0000259" key="8">
    <source>
        <dbReference type="Pfam" id="PF17851"/>
    </source>
</evidence>
<dbReference type="GO" id="GO:0004553">
    <property type="term" value="F:hydrolase activity, hydrolyzing O-glycosyl compounds"/>
    <property type="evidence" value="ECO:0007669"/>
    <property type="project" value="InterPro"/>
</dbReference>
<feature type="domain" description="Beta-xylosidase C-terminal Concanavalin A-like" evidence="8">
    <location>
        <begin position="380"/>
        <end position="589"/>
    </location>
</feature>
<dbReference type="PANTHER" id="PTHR42812:SF17">
    <property type="entry name" value="BETA-XYLOSIDASE C-TERMINAL CONCANAVALIN A-LIKE DOMAIN-CONTAINING PROTEIN-RELATED"/>
    <property type="match status" value="1"/>
</dbReference>
<feature type="active site" description="Proton acceptor" evidence="4">
    <location>
        <position position="58"/>
    </location>
</feature>
<dbReference type="SUPFAM" id="SSF49899">
    <property type="entry name" value="Concanavalin A-like lectins/glucanases"/>
    <property type="match status" value="1"/>
</dbReference>
<evidence type="ECO:0000256" key="1">
    <source>
        <dbReference type="ARBA" id="ARBA00009865"/>
    </source>
</evidence>
<dbReference type="Pfam" id="PF17851">
    <property type="entry name" value="GH43_C2"/>
    <property type="match status" value="1"/>
</dbReference>
<dbReference type="CDD" id="cd18833">
    <property type="entry name" value="GH43_PcXyl-like"/>
    <property type="match status" value="1"/>
</dbReference>
<keyword evidence="3 6" id="KW-0326">Glycosidase</keyword>
<dbReference type="PANTHER" id="PTHR42812">
    <property type="entry name" value="BETA-XYLOSIDASE"/>
    <property type="match status" value="1"/>
</dbReference>
<dbReference type="SUPFAM" id="SSF75005">
    <property type="entry name" value="Arabinanase/levansucrase/invertase"/>
    <property type="match status" value="1"/>
</dbReference>
<dbReference type="Pfam" id="PF04616">
    <property type="entry name" value="Glyco_hydro_43"/>
    <property type="match status" value="1"/>
</dbReference>
<dbReference type="STRING" id="2316362.A0A4Q2DNA2"/>
<evidence type="ECO:0000313" key="10">
    <source>
        <dbReference type="Proteomes" id="UP000290288"/>
    </source>
</evidence>
<evidence type="ECO:0000256" key="2">
    <source>
        <dbReference type="ARBA" id="ARBA00022801"/>
    </source>
</evidence>
<dbReference type="OrthoDB" id="2139957at2759"/>
<evidence type="ECO:0000256" key="7">
    <source>
        <dbReference type="SAM" id="SignalP"/>
    </source>
</evidence>
<evidence type="ECO:0000256" key="4">
    <source>
        <dbReference type="PIRSR" id="PIRSR606710-1"/>
    </source>
</evidence>
<dbReference type="Gene3D" id="2.115.10.20">
    <property type="entry name" value="Glycosyl hydrolase domain, family 43"/>
    <property type="match status" value="1"/>
</dbReference>
<feature type="active site" description="Proton donor" evidence="4">
    <location>
        <position position="234"/>
    </location>
</feature>
<keyword evidence="7" id="KW-0732">Signal</keyword>
<keyword evidence="2 6" id="KW-0378">Hydrolase</keyword>
<organism evidence="9 10">
    <name type="scientific">Candolleomyces aberdarensis</name>
    <dbReference type="NCBI Taxonomy" id="2316362"/>
    <lineage>
        <taxon>Eukaryota</taxon>
        <taxon>Fungi</taxon>
        <taxon>Dikarya</taxon>
        <taxon>Basidiomycota</taxon>
        <taxon>Agaricomycotina</taxon>
        <taxon>Agaricomycetes</taxon>
        <taxon>Agaricomycetidae</taxon>
        <taxon>Agaricales</taxon>
        <taxon>Agaricineae</taxon>
        <taxon>Psathyrellaceae</taxon>
        <taxon>Candolleomyces</taxon>
    </lineage>
</organism>
<reference evidence="9 10" key="1">
    <citation type="submission" date="2019-01" db="EMBL/GenBank/DDBJ databases">
        <title>Draft genome sequence of Psathyrella aberdarensis IHI B618.</title>
        <authorList>
            <person name="Buettner E."/>
            <person name="Kellner H."/>
        </authorList>
    </citation>
    <scope>NUCLEOTIDE SEQUENCE [LARGE SCALE GENOMIC DNA]</scope>
    <source>
        <strain evidence="9 10">IHI B618</strain>
    </source>
</reference>
<dbReference type="EMBL" id="SDEE01000098">
    <property type="protein sequence ID" value="RXW21710.1"/>
    <property type="molecule type" value="Genomic_DNA"/>
</dbReference>
<feature type="signal peptide" evidence="7">
    <location>
        <begin position="1"/>
        <end position="22"/>
    </location>
</feature>
<evidence type="ECO:0000256" key="5">
    <source>
        <dbReference type="PIRSR" id="PIRSR606710-2"/>
    </source>
</evidence>
<evidence type="ECO:0000256" key="3">
    <source>
        <dbReference type="ARBA" id="ARBA00023295"/>
    </source>
</evidence>
<gene>
    <name evidence="9" type="ORF">EST38_g4154</name>
</gene>
<evidence type="ECO:0000256" key="6">
    <source>
        <dbReference type="RuleBase" id="RU361187"/>
    </source>
</evidence>
<comment type="caution">
    <text evidence="9">The sequence shown here is derived from an EMBL/GenBank/DDBJ whole genome shotgun (WGS) entry which is preliminary data.</text>
</comment>
<feature type="site" description="Important for catalytic activity, responsible for pKa modulation of the active site Glu and correct orientation of both the proton donor and substrate" evidence="5">
    <location>
        <position position="182"/>
    </location>
</feature>
<name>A0A4Q2DNA2_9AGAR</name>
<feature type="chain" id="PRO_5020321444" description="Beta-xylosidase C-terminal Concanavalin A-like domain-containing protein" evidence="7">
    <location>
        <begin position="23"/>
        <end position="600"/>
    </location>
</feature>
<dbReference type="GO" id="GO:0005975">
    <property type="term" value="P:carbohydrate metabolic process"/>
    <property type="evidence" value="ECO:0007669"/>
    <property type="project" value="InterPro"/>
</dbReference>
<dbReference type="AlphaFoldDB" id="A0A4Q2DNA2"/>
<evidence type="ECO:0000313" key="9">
    <source>
        <dbReference type="EMBL" id="RXW21710.1"/>
    </source>
</evidence>
<dbReference type="InterPro" id="IPR006710">
    <property type="entry name" value="Glyco_hydro_43"/>
</dbReference>
<dbReference type="InterPro" id="IPR023296">
    <property type="entry name" value="Glyco_hydro_beta-prop_sf"/>
</dbReference>
<accession>A0A4Q2DNA2</accession>
<dbReference type="Gene3D" id="2.60.120.200">
    <property type="match status" value="1"/>
</dbReference>
<dbReference type="InterPro" id="IPR041542">
    <property type="entry name" value="GH43_C2"/>
</dbReference>